<evidence type="ECO:0000313" key="2">
    <source>
        <dbReference type="EMBL" id="MCZ4586325.1"/>
    </source>
</evidence>
<dbReference type="AlphaFoldDB" id="A0AAX3Y643"/>
<protein>
    <submittedName>
        <fullName evidence="3">Nuclear transport factor 2 family protein</fullName>
    </submittedName>
</protein>
<keyword evidence="4" id="KW-1185">Reference proteome</keyword>
<reference evidence="2" key="1">
    <citation type="submission" date="2022-12" db="EMBL/GenBank/DDBJ databases">
        <authorList>
            <person name="Krivoruchko A.V."/>
            <person name="Elkin A."/>
        </authorList>
    </citation>
    <scope>NUCLEOTIDE SEQUENCE</scope>
    <source>
        <strain evidence="2">IEGM 249</strain>
    </source>
</reference>
<sequence length="161" mass="17949">MTTDDDIKSAREIRERLNEKARAYAARDVDRVMDMYENTSTVSVFDPGPPDEYTGYQAVTETIGNFINGAETMELTYQGDSALASGDLGTAWSLVRIKTRLKNGVDVDVICRQTNIWRRVDGVWKVVHEHNSVTMSPEQADALFSQDPELAQNLSASAQTE</sequence>
<dbReference type="EMBL" id="JAPWIS010000011">
    <property type="protein sequence ID" value="MCZ4586325.1"/>
    <property type="molecule type" value="Genomic_DNA"/>
</dbReference>
<dbReference type="InterPro" id="IPR032710">
    <property type="entry name" value="NTF2-like_dom_sf"/>
</dbReference>
<dbReference type="Gene3D" id="3.10.450.50">
    <property type="match status" value="1"/>
</dbReference>
<dbReference type="Proteomes" id="UP001231166">
    <property type="component" value="Chromosome"/>
</dbReference>
<evidence type="ECO:0000313" key="3">
    <source>
        <dbReference type="EMBL" id="WLF44778.1"/>
    </source>
</evidence>
<proteinExistence type="predicted"/>
<dbReference type="RefSeq" id="WP_120660815.1">
    <property type="nucleotide sequence ID" value="NZ_CP082160.1"/>
</dbReference>
<dbReference type="EMBL" id="CP130953">
    <property type="protein sequence ID" value="WLF44778.1"/>
    <property type="molecule type" value="Genomic_DNA"/>
</dbReference>
<evidence type="ECO:0000313" key="4">
    <source>
        <dbReference type="Proteomes" id="UP001066327"/>
    </source>
</evidence>
<dbReference type="InterPro" id="IPR037401">
    <property type="entry name" value="SnoaL-like"/>
</dbReference>
<dbReference type="Pfam" id="PF13474">
    <property type="entry name" value="SnoaL_3"/>
    <property type="match status" value="1"/>
</dbReference>
<organism evidence="3 5">
    <name type="scientific">Rhodococcus opacus</name>
    <name type="common">Nocardia opaca</name>
    <dbReference type="NCBI Taxonomy" id="37919"/>
    <lineage>
        <taxon>Bacteria</taxon>
        <taxon>Bacillati</taxon>
        <taxon>Actinomycetota</taxon>
        <taxon>Actinomycetes</taxon>
        <taxon>Mycobacteriales</taxon>
        <taxon>Nocardiaceae</taxon>
        <taxon>Rhodococcus</taxon>
    </lineage>
</organism>
<dbReference type="SUPFAM" id="SSF54427">
    <property type="entry name" value="NTF2-like"/>
    <property type="match status" value="1"/>
</dbReference>
<reference evidence="3" key="2">
    <citation type="submission" date="2023-07" db="EMBL/GenBank/DDBJ databases">
        <title>Genomic analysis of Rhodococcus opacus VOC-14 with glycol ethers degradation activity.</title>
        <authorList>
            <person name="Narkevich D.A."/>
            <person name="Hlushen A.M."/>
            <person name="Akhremchuk A.E."/>
            <person name="Sikolenko M.A."/>
            <person name="Valentovich L.N."/>
        </authorList>
    </citation>
    <scope>NUCLEOTIDE SEQUENCE</scope>
    <source>
        <strain evidence="3">VOC-14</strain>
    </source>
</reference>
<feature type="domain" description="SnoaL-like" evidence="1">
    <location>
        <begin position="13"/>
        <end position="135"/>
    </location>
</feature>
<gene>
    <name evidence="2" type="ORF">O4328_22005</name>
    <name evidence="3" type="ORF">Q5707_22945</name>
</gene>
<name>A0AAX3Y643_RHOOP</name>
<evidence type="ECO:0000313" key="5">
    <source>
        <dbReference type="Proteomes" id="UP001231166"/>
    </source>
</evidence>
<evidence type="ECO:0000259" key="1">
    <source>
        <dbReference type="Pfam" id="PF13474"/>
    </source>
</evidence>
<dbReference type="Proteomes" id="UP001066327">
    <property type="component" value="Unassembled WGS sequence"/>
</dbReference>
<accession>A0AAX3Y643</accession>